<dbReference type="PROSITE" id="PS50885">
    <property type="entry name" value="HAMP"/>
    <property type="match status" value="1"/>
</dbReference>
<keyword evidence="2" id="KW-1003">Cell membrane</keyword>
<dbReference type="PROSITE" id="PS50113">
    <property type="entry name" value="PAC"/>
    <property type="match status" value="1"/>
</dbReference>
<dbReference type="PANTHER" id="PTHR44757:SF2">
    <property type="entry name" value="BIOFILM ARCHITECTURE MAINTENANCE PROTEIN MBAA"/>
    <property type="match status" value="1"/>
</dbReference>
<proteinExistence type="predicted"/>
<evidence type="ECO:0000313" key="11">
    <source>
        <dbReference type="Proteomes" id="UP000798046"/>
    </source>
</evidence>
<feature type="domain" description="HAMP" evidence="9">
    <location>
        <begin position="355"/>
        <end position="405"/>
    </location>
</feature>
<dbReference type="PANTHER" id="PTHR44757">
    <property type="entry name" value="DIGUANYLATE CYCLASE DGCP"/>
    <property type="match status" value="1"/>
</dbReference>
<dbReference type="SMART" id="SM00086">
    <property type="entry name" value="PAC"/>
    <property type="match status" value="1"/>
</dbReference>
<dbReference type="Pfam" id="PF02743">
    <property type="entry name" value="dCache_1"/>
    <property type="match status" value="1"/>
</dbReference>
<dbReference type="InterPro" id="IPR052155">
    <property type="entry name" value="Biofilm_reg_signaling"/>
</dbReference>
<comment type="subcellular location">
    <subcellularLocation>
        <location evidence="1">Cell membrane</location>
        <topology evidence="1">Multi-pass membrane protein</topology>
    </subcellularLocation>
</comment>
<organism evidence="10 11">
    <name type="scientific">Oryzomonas sagensis</name>
    <dbReference type="NCBI Taxonomy" id="2603857"/>
    <lineage>
        <taxon>Bacteria</taxon>
        <taxon>Pseudomonadati</taxon>
        <taxon>Thermodesulfobacteriota</taxon>
        <taxon>Desulfuromonadia</taxon>
        <taxon>Geobacterales</taxon>
        <taxon>Geobacteraceae</taxon>
        <taxon>Oryzomonas</taxon>
    </lineage>
</organism>
<evidence type="ECO:0000256" key="6">
    <source>
        <dbReference type="SAM" id="Phobius"/>
    </source>
</evidence>
<dbReference type="Gene3D" id="6.10.340.10">
    <property type="match status" value="1"/>
</dbReference>
<dbReference type="InterPro" id="IPR013655">
    <property type="entry name" value="PAS_fold_3"/>
</dbReference>
<dbReference type="Proteomes" id="UP000798046">
    <property type="component" value="Unassembled WGS sequence"/>
</dbReference>
<evidence type="ECO:0000256" key="4">
    <source>
        <dbReference type="ARBA" id="ARBA00022989"/>
    </source>
</evidence>
<dbReference type="Pfam" id="PF00672">
    <property type="entry name" value="HAMP"/>
    <property type="match status" value="1"/>
</dbReference>
<evidence type="ECO:0000259" key="7">
    <source>
        <dbReference type="PROSITE" id="PS50112"/>
    </source>
</evidence>
<accession>A0ABQ6TKK7</accession>
<dbReference type="CDD" id="cd06225">
    <property type="entry name" value="HAMP"/>
    <property type="match status" value="1"/>
</dbReference>
<dbReference type="SUPFAM" id="SSF55785">
    <property type="entry name" value="PYP-like sensor domain (PAS domain)"/>
    <property type="match status" value="1"/>
</dbReference>
<evidence type="ECO:0000256" key="1">
    <source>
        <dbReference type="ARBA" id="ARBA00004651"/>
    </source>
</evidence>
<dbReference type="NCBIfam" id="TIGR00229">
    <property type="entry name" value="sensory_box"/>
    <property type="match status" value="1"/>
</dbReference>
<evidence type="ECO:0000256" key="3">
    <source>
        <dbReference type="ARBA" id="ARBA00022692"/>
    </source>
</evidence>
<feature type="transmembrane region" description="Helical" evidence="6">
    <location>
        <begin position="329"/>
        <end position="349"/>
    </location>
</feature>
<dbReference type="CDD" id="cd18773">
    <property type="entry name" value="PDC1_HK_sensor"/>
    <property type="match status" value="1"/>
</dbReference>
<evidence type="ECO:0000256" key="2">
    <source>
        <dbReference type="ARBA" id="ARBA00022475"/>
    </source>
</evidence>
<feature type="transmembrane region" description="Helical" evidence="6">
    <location>
        <begin position="55"/>
        <end position="76"/>
    </location>
</feature>
<dbReference type="CDD" id="cd00130">
    <property type="entry name" value="PAS"/>
    <property type="match status" value="1"/>
</dbReference>
<dbReference type="InterPro" id="IPR033479">
    <property type="entry name" value="dCache_1"/>
</dbReference>
<dbReference type="PROSITE" id="PS50112">
    <property type="entry name" value="PAS"/>
    <property type="match status" value="1"/>
</dbReference>
<gene>
    <name evidence="10" type="ORF">F6V30_16000</name>
</gene>
<dbReference type="InterPro" id="IPR000014">
    <property type="entry name" value="PAS"/>
</dbReference>
<dbReference type="Gene3D" id="3.30.450.20">
    <property type="entry name" value="PAS domain"/>
    <property type="match status" value="2"/>
</dbReference>
<dbReference type="CDD" id="cd12915">
    <property type="entry name" value="PDC2_DGC_like"/>
    <property type="match status" value="1"/>
</dbReference>
<evidence type="ECO:0000259" key="8">
    <source>
        <dbReference type="PROSITE" id="PS50113"/>
    </source>
</evidence>
<evidence type="ECO:0000259" key="9">
    <source>
        <dbReference type="PROSITE" id="PS50885"/>
    </source>
</evidence>
<reference evidence="10 11" key="1">
    <citation type="journal article" date="2020" name="Microorganisms">
        <title>Description of Three Novel Members in the Family Geobacteraceae, Oryzomonas japonicum gen. nov., sp. nov., Oryzomonas sagensis sp. nov., and Oryzomonas ruber sp. nov.</title>
        <authorList>
            <person name="Xu Z."/>
            <person name="Masuda Y."/>
            <person name="Hayakawa C."/>
            <person name="Ushijima N."/>
            <person name="Kawano K."/>
            <person name="Shiratori Y."/>
            <person name="Senoo K."/>
            <person name="Itoh H."/>
        </authorList>
    </citation>
    <scope>NUCLEOTIDE SEQUENCE [LARGE SCALE GENOMIC DNA]</scope>
    <source>
        <strain evidence="10 11">Red100</strain>
    </source>
</reference>
<dbReference type="InterPro" id="IPR000700">
    <property type="entry name" value="PAS-assoc_C"/>
</dbReference>
<dbReference type="SUPFAM" id="SSF158472">
    <property type="entry name" value="HAMP domain-like"/>
    <property type="match status" value="1"/>
</dbReference>
<dbReference type="InterPro" id="IPR035965">
    <property type="entry name" value="PAS-like_dom_sf"/>
</dbReference>
<dbReference type="EMBL" id="VZRA01000007">
    <property type="protein sequence ID" value="KAB0668599.1"/>
    <property type="molecule type" value="Genomic_DNA"/>
</dbReference>
<dbReference type="SMART" id="SM00091">
    <property type="entry name" value="PAS"/>
    <property type="match status" value="1"/>
</dbReference>
<dbReference type="InterPro" id="IPR001610">
    <property type="entry name" value="PAC"/>
</dbReference>
<feature type="domain" description="PAS" evidence="7">
    <location>
        <begin position="410"/>
        <end position="480"/>
    </location>
</feature>
<keyword evidence="3 6" id="KW-0812">Transmembrane</keyword>
<feature type="domain" description="PAC" evidence="8">
    <location>
        <begin position="484"/>
        <end position="536"/>
    </location>
</feature>
<dbReference type="SMART" id="SM00304">
    <property type="entry name" value="HAMP"/>
    <property type="match status" value="1"/>
</dbReference>
<evidence type="ECO:0000256" key="5">
    <source>
        <dbReference type="ARBA" id="ARBA00023136"/>
    </source>
</evidence>
<name>A0ABQ6TKK7_9BACT</name>
<dbReference type="InterPro" id="IPR003660">
    <property type="entry name" value="HAMP_dom"/>
</dbReference>
<comment type="caution">
    <text evidence="10">The sequence shown here is derived from an EMBL/GenBank/DDBJ whole genome shotgun (WGS) entry which is preliminary data.</text>
</comment>
<evidence type="ECO:0000313" key="10">
    <source>
        <dbReference type="EMBL" id="KAB0668599.1"/>
    </source>
</evidence>
<protein>
    <submittedName>
        <fullName evidence="10">PAS domain S-box protein</fullName>
    </submittedName>
</protein>
<dbReference type="Pfam" id="PF08447">
    <property type="entry name" value="PAS_3"/>
    <property type="match status" value="1"/>
</dbReference>
<keyword evidence="11" id="KW-1185">Reference proteome</keyword>
<sequence>MPRSRYMGTCPEVAIVAPASRNQVILQAPARQPLEDAFMIQSLLDHFSSLSLRKLLLLLTLLLALPAVGLIVHFGLDQHHDALQEGIVETRKLAYNIASEQRNLTAAAHQLVTVLGQLPQVREHKTTAVNGILASVLALNPQYANIVIADPTTGDVWASALPLTKQISLRDKRTFRNAVKTRQFSSGEYVIGQISTKPTIGFGYPVIDEKGGVRAVIAVNFNFDHYNVLFNQAGLPRGTTFNIIDYNGVIIDRNLNPEGFVGKKVNDGIFMSMVNGPEENSFIDVGVSGDRRIISYTKLRLRNETFPYLYVRAGIPLQAALSKTAEKQFYNMVFLSLLLLTAIFLALFIGKHCFVNRITALQEASHRLAAGNLHTRVSACLQGGELGDLAQTFDQMADQLSAREKAVRESEARFRSALENAPIGMALVSLNGTFLLVNRALCAILGYEKEALQGLTFAEVTHPDDLSLDIPHVERLLDGEVSAYTVEKRYITKGRELVWGQLTASVLKGDEGVPEYFIVQIEDISDRKKTEKEREGLIGDLQGALCDVRILSGLLPICDSCKKIRDDKGYWNQLETYISKHSGAMFSYGICPDCEARLQGRKET</sequence>
<keyword evidence="4 6" id="KW-1133">Transmembrane helix</keyword>
<keyword evidence="5 6" id="KW-0472">Membrane</keyword>